<organism evidence="2 3">
    <name type="scientific">Marinobacter persicus</name>
    <dbReference type="NCBI Taxonomy" id="930118"/>
    <lineage>
        <taxon>Bacteria</taxon>
        <taxon>Pseudomonadati</taxon>
        <taxon>Pseudomonadota</taxon>
        <taxon>Gammaproteobacteria</taxon>
        <taxon>Pseudomonadales</taxon>
        <taxon>Marinobacteraceae</taxon>
        <taxon>Marinobacter</taxon>
    </lineage>
</organism>
<evidence type="ECO:0008006" key="4">
    <source>
        <dbReference type="Google" id="ProtNLM"/>
    </source>
</evidence>
<feature type="chain" id="PRO_5011504456" description="DUF2796 domain-containing protein" evidence="1">
    <location>
        <begin position="25"/>
        <end position="183"/>
    </location>
</feature>
<keyword evidence="1" id="KW-0732">Signal</keyword>
<gene>
    <name evidence="2" type="ORF">SAMN05216429_102206</name>
</gene>
<protein>
    <recommendedName>
        <fullName evidence="4">DUF2796 domain-containing protein</fullName>
    </recommendedName>
</protein>
<dbReference type="Pfam" id="PF10986">
    <property type="entry name" value="ZrgA"/>
    <property type="match status" value="1"/>
</dbReference>
<dbReference type="OrthoDB" id="7346546at2"/>
<accession>A0A1I3R2X2</accession>
<evidence type="ECO:0000313" key="3">
    <source>
        <dbReference type="Proteomes" id="UP000199445"/>
    </source>
</evidence>
<dbReference type="Proteomes" id="UP000199445">
    <property type="component" value="Unassembled WGS sequence"/>
</dbReference>
<dbReference type="AlphaFoldDB" id="A0A1I3R2X2"/>
<sequence>MSINLRLSLFTAVSALLLTGTAAAQDNPAGHQHGRAELQLSIEETRIDAFLLSPAANLVGFEHAPETDEQKQALADLQRWAETRPMVNTPEGHCRVESAEVYASWPKKAGDRGHDHHDHESHGGHADIEISQSLDCPGLGKELETPLTARFPAMEHLDVQWVGLYGQGSRQLGPGRNQLILDE</sequence>
<proteinExistence type="predicted"/>
<feature type="signal peptide" evidence="1">
    <location>
        <begin position="1"/>
        <end position="24"/>
    </location>
</feature>
<evidence type="ECO:0000256" key="1">
    <source>
        <dbReference type="SAM" id="SignalP"/>
    </source>
</evidence>
<name>A0A1I3R2X2_9GAMM</name>
<dbReference type="EMBL" id="FOSC01000002">
    <property type="protein sequence ID" value="SFJ39727.1"/>
    <property type="molecule type" value="Genomic_DNA"/>
</dbReference>
<evidence type="ECO:0000313" key="2">
    <source>
        <dbReference type="EMBL" id="SFJ39727.1"/>
    </source>
</evidence>
<dbReference type="RefSeq" id="WP_091701465.1">
    <property type="nucleotide sequence ID" value="NZ_BMYN01000002.1"/>
</dbReference>
<dbReference type="InterPro" id="IPR021253">
    <property type="entry name" value="ZrgA-like"/>
</dbReference>
<keyword evidence="3" id="KW-1185">Reference proteome</keyword>
<reference evidence="2 3" key="1">
    <citation type="submission" date="2016-10" db="EMBL/GenBank/DDBJ databases">
        <authorList>
            <person name="de Groot N.N."/>
        </authorList>
    </citation>
    <scope>NUCLEOTIDE SEQUENCE [LARGE SCALE GENOMIC DNA]</scope>
    <source>
        <strain evidence="2 3">IBRC-M 10445</strain>
    </source>
</reference>